<dbReference type="GO" id="GO:0051479">
    <property type="term" value="P:mannosylglycerate biosynthetic process"/>
    <property type="evidence" value="ECO:0007669"/>
    <property type="project" value="InterPro"/>
</dbReference>
<dbReference type="InterPro" id="IPR023214">
    <property type="entry name" value="HAD_sf"/>
</dbReference>
<evidence type="ECO:0000256" key="2">
    <source>
        <dbReference type="ARBA" id="ARBA00022801"/>
    </source>
</evidence>
<dbReference type="NCBIfam" id="TIGR01484">
    <property type="entry name" value="HAD-SF-IIB"/>
    <property type="match status" value="1"/>
</dbReference>
<dbReference type="Proteomes" id="UP000244077">
    <property type="component" value="Unassembled WGS sequence"/>
</dbReference>
<dbReference type="PANTHER" id="PTHR10000">
    <property type="entry name" value="PHOSPHOSERINE PHOSPHATASE"/>
    <property type="match status" value="1"/>
</dbReference>
<dbReference type="GO" id="GO:0000287">
    <property type="term" value="F:magnesium ion binding"/>
    <property type="evidence" value="ECO:0007669"/>
    <property type="project" value="TreeGrafter"/>
</dbReference>
<dbReference type="PANTHER" id="PTHR10000:SF8">
    <property type="entry name" value="HAD SUPERFAMILY HYDROLASE-LIKE, TYPE 3"/>
    <property type="match status" value="1"/>
</dbReference>
<keyword evidence="5" id="KW-1185">Reference proteome</keyword>
<dbReference type="InterPro" id="IPR006379">
    <property type="entry name" value="HAD-SF_hydro_IIB"/>
</dbReference>
<dbReference type="EMBL" id="QAOH01000010">
    <property type="protein sequence ID" value="PTQ70173.1"/>
    <property type="molecule type" value="Genomic_DNA"/>
</dbReference>
<dbReference type="GO" id="GO:0050531">
    <property type="term" value="F:mannosyl-3-phosphoglycerate phosphatase activity"/>
    <property type="evidence" value="ECO:0007669"/>
    <property type="project" value="InterPro"/>
</dbReference>
<dbReference type="GO" id="GO:0005829">
    <property type="term" value="C:cytosol"/>
    <property type="evidence" value="ECO:0007669"/>
    <property type="project" value="TreeGrafter"/>
</dbReference>
<dbReference type="NCBIfam" id="TIGR01486">
    <property type="entry name" value="HAD-SF-IIB-MPGP"/>
    <property type="match status" value="1"/>
</dbReference>
<evidence type="ECO:0000313" key="5">
    <source>
        <dbReference type="Proteomes" id="UP000244077"/>
    </source>
</evidence>
<keyword evidence="3" id="KW-0460">Magnesium</keyword>
<dbReference type="InterPro" id="IPR006381">
    <property type="entry name" value="HAD-SF-IIB-MPGP"/>
</dbReference>
<evidence type="ECO:0000256" key="3">
    <source>
        <dbReference type="ARBA" id="ARBA00022842"/>
    </source>
</evidence>
<dbReference type="Gene3D" id="3.40.50.1000">
    <property type="entry name" value="HAD superfamily/HAD-like"/>
    <property type="match status" value="1"/>
</dbReference>
<dbReference type="SFLD" id="SFLDG01142">
    <property type="entry name" value="C2.B.2:_Mannosyl-3-phosphoglyc"/>
    <property type="match status" value="1"/>
</dbReference>
<evidence type="ECO:0000256" key="1">
    <source>
        <dbReference type="ARBA" id="ARBA00022723"/>
    </source>
</evidence>
<protein>
    <submittedName>
        <fullName evidence="4">Mannosyl-3-phosphoglycerate phosphatase</fullName>
    </submittedName>
</protein>
<dbReference type="Gene3D" id="3.30.980.20">
    <property type="entry name" value="Putative mannosyl-3-phosphoglycerate phosphatase, domain 2"/>
    <property type="match status" value="1"/>
</dbReference>
<evidence type="ECO:0000313" key="4">
    <source>
        <dbReference type="EMBL" id="PTQ70173.1"/>
    </source>
</evidence>
<dbReference type="InterPro" id="IPR036412">
    <property type="entry name" value="HAD-like_sf"/>
</dbReference>
<name>A0A2T5HF25_9RHOB</name>
<sequence>MRRTLVQSEGGSSGLEGLPNSWALYCEDVGFFGLAVSLTCLCRHHITMTTDHNAPRLIVFSDLDGTLLDHGSYSWAPAKPALLRMRALGAPLVLASSKTASEIADLRDQMGFADCPAIVENGAGILPAGAEAQADRSAHEALLAVLAELPADLRVCFSGFSDWSVEEVAANTGLPLAQARLAARRQFSEPGLWSGNAEAQKAFEAALAEKGIAARQGGRYLTLSFGATKADRMAEIVSRYHPRPTTMALGDAPNDVEMIEAADFGVVVANSHGPGIPSLVGEAEGRITRTKVPGPEGWNLAVLERIAQEYKEKG</sequence>
<dbReference type="SFLD" id="SFLDG01140">
    <property type="entry name" value="C2.B:_Phosphomannomutase_and_P"/>
    <property type="match status" value="1"/>
</dbReference>
<accession>A0A2T5HF25</accession>
<reference evidence="4 5" key="1">
    <citation type="submission" date="2018-04" db="EMBL/GenBank/DDBJ databases">
        <title>Genomic Encyclopedia of Archaeal and Bacterial Type Strains, Phase II (KMG-II): from individual species to whole genera.</title>
        <authorList>
            <person name="Goeker M."/>
        </authorList>
    </citation>
    <scope>NUCLEOTIDE SEQUENCE [LARGE SCALE GENOMIC DNA]</scope>
    <source>
        <strain evidence="4 5">DSM 100434</strain>
    </source>
</reference>
<dbReference type="SUPFAM" id="SSF56784">
    <property type="entry name" value="HAD-like"/>
    <property type="match status" value="1"/>
</dbReference>
<organism evidence="4 5">
    <name type="scientific">Celeribacter persicus</name>
    <dbReference type="NCBI Taxonomy" id="1651082"/>
    <lineage>
        <taxon>Bacteria</taxon>
        <taxon>Pseudomonadati</taxon>
        <taxon>Pseudomonadota</taxon>
        <taxon>Alphaproteobacteria</taxon>
        <taxon>Rhodobacterales</taxon>
        <taxon>Roseobacteraceae</taxon>
        <taxon>Celeribacter</taxon>
    </lineage>
</organism>
<proteinExistence type="predicted"/>
<keyword evidence="2" id="KW-0378">Hydrolase</keyword>
<dbReference type="Pfam" id="PF08282">
    <property type="entry name" value="Hydrolase_3"/>
    <property type="match status" value="2"/>
</dbReference>
<keyword evidence="1" id="KW-0479">Metal-binding</keyword>
<gene>
    <name evidence="4" type="ORF">C8N42_11058</name>
</gene>
<dbReference type="SFLD" id="SFLDS00003">
    <property type="entry name" value="Haloacid_Dehalogenase"/>
    <property type="match status" value="1"/>
</dbReference>
<dbReference type="AlphaFoldDB" id="A0A2T5HF25"/>
<comment type="caution">
    <text evidence="4">The sequence shown here is derived from an EMBL/GenBank/DDBJ whole genome shotgun (WGS) entry which is preliminary data.</text>
</comment>